<protein>
    <submittedName>
        <fullName evidence="1">5'-nucleotidase</fullName>
    </submittedName>
</protein>
<dbReference type="Pfam" id="PF06189">
    <property type="entry name" value="5-nucleotidase"/>
    <property type="match status" value="1"/>
</dbReference>
<organism evidence="1 2">
    <name type="scientific">Bifidobacterium leontopitheci</name>
    <dbReference type="NCBI Taxonomy" id="2650774"/>
    <lineage>
        <taxon>Bacteria</taxon>
        <taxon>Bacillati</taxon>
        <taxon>Actinomycetota</taxon>
        <taxon>Actinomycetes</taxon>
        <taxon>Bifidobacteriales</taxon>
        <taxon>Bifidobacteriaceae</taxon>
        <taxon>Bifidobacterium</taxon>
    </lineage>
</organism>
<proteinExistence type="predicted"/>
<evidence type="ECO:0000313" key="2">
    <source>
        <dbReference type="Proteomes" id="UP000441772"/>
    </source>
</evidence>
<evidence type="ECO:0000313" key="1">
    <source>
        <dbReference type="EMBL" id="KAB7790042.1"/>
    </source>
</evidence>
<dbReference type="AlphaFoldDB" id="A0A6I1GH61"/>
<reference evidence="1 2" key="1">
    <citation type="submission" date="2019-09" db="EMBL/GenBank/DDBJ databases">
        <title>Characterization of the phylogenetic diversity of two novel species belonging to the genus Bifidobacterium: Bifidobacterium cebidarum sp. nov. and Bifidobacterium leontopitheci sp. nov.</title>
        <authorList>
            <person name="Lugli G.A."/>
            <person name="Duranti S."/>
            <person name="Milani C."/>
            <person name="Turroni F."/>
            <person name="Ventura M."/>
        </authorList>
    </citation>
    <scope>NUCLEOTIDE SEQUENCE [LARGE SCALE GENOMIC DNA]</scope>
    <source>
        <strain evidence="1 2">LMG 31471</strain>
    </source>
</reference>
<dbReference type="GO" id="GO:0005737">
    <property type="term" value="C:cytoplasm"/>
    <property type="evidence" value="ECO:0007669"/>
    <property type="project" value="InterPro"/>
</dbReference>
<accession>A0A6I1GH61</accession>
<dbReference type="GO" id="GO:0000166">
    <property type="term" value="F:nucleotide binding"/>
    <property type="evidence" value="ECO:0007669"/>
    <property type="project" value="InterPro"/>
</dbReference>
<gene>
    <name evidence="1" type="ORF">F7D09_1462</name>
</gene>
<dbReference type="PANTHER" id="PTHR31367:SF5">
    <property type="entry name" value="CYTOSOLIC 5'-NUCLEOTIDASE 1A"/>
    <property type="match status" value="1"/>
</dbReference>
<dbReference type="GO" id="GO:0009117">
    <property type="term" value="P:nucleotide metabolic process"/>
    <property type="evidence" value="ECO:0007669"/>
    <property type="project" value="InterPro"/>
</dbReference>
<dbReference type="Proteomes" id="UP000441772">
    <property type="component" value="Unassembled WGS sequence"/>
</dbReference>
<dbReference type="InterPro" id="IPR010394">
    <property type="entry name" value="5-nucleotidase"/>
</dbReference>
<dbReference type="RefSeq" id="WP_152234787.1">
    <property type="nucleotide sequence ID" value="NZ_JBHSKZ010000026.1"/>
</dbReference>
<name>A0A6I1GH61_9BIFI</name>
<dbReference type="GO" id="GO:0008253">
    <property type="term" value="F:5'-nucleotidase activity"/>
    <property type="evidence" value="ECO:0007669"/>
    <property type="project" value="InterPro"/>
</dbReference>
<dbReference type="EMBL" id="WBVT01000023">
    <property type="protein sequence ID" value="KAB7790042.1"/>
    <property type="molecule type" value="Genomic_DNA"/>
</dbReference>
<dbReference type="GO" id="GO:0000287">
    <property type="term" value="F:magnesium ion binding"/>
    <property type="evidence" value="ECO:0007669"/>
    <property type="project" value="InterPro"/>
</dbReference>
<sequence>MPQLLKQKSLVIGVASSALFDLAQSDEIFREQGVEAYEQYQDNHIDEPFKQGVAFPFISKLLEFNKLFSNPHEEGVEVIVMSRNSPKTGLRVMNSIEHYGLGITRAIFRSGMSTFDFINVFNMSLVLSGNEKDVNEAVEKGLPAGYVLDFDGYVDTTSNELRVAFDFDGVLAGDSSERFYQQAKAKDPQTALEQYSKYESGHADQPIEGGPLKALLEGINTLQDASRASGMADKPELRVSLVTARDAPAHKRAIKTLEQWGLSVDDAFFLGGLDKAPVLNELKPHIFFDDQIVNLDSSELHIPAVHIPFGVRNATNSKEDANA</sequence>
<keyword evidence="2" id="KW-1185">Reference proteome</keyword>
<dbReference type="PANTHER" id="PTHR31367">
    <property type="entry name" value="CYTOSOLIC 5'-NUCLEOTIDASE 1 FAMILY MEMBER"/>
    <property type="match status" value="1"/>
</dbReference>
<comment type="caution">
    <text evidence="1">The sequence shown here is derived from an EMBL/GenBank/DDBJ whole genome shotgun (WGS) entry which is preliminary data.</text>
</comment>